<dbReference type="InterPro" id="IPR003439">
    <property type="entry name" value="ABC_transporter-like_ATP-bd"/>
</dbReference>
<evidence type="ECO:0000313" key="6">
    <source>
        <dbReference type="EMBL" id="NWH06754.1"/>
    </source>
</evidence>
<keyword evidence="2" id="KW-0813">Transport</keyword>
<evidence type="ECO:0000256" key="2">
    <source>
        <dbReference type="ARBA" id="ARBA00022448"/>
    </source>
</evidence>
<dbReference type="GO" id="GO:0005524">
    <property type="term" value="F:ATP binding"/>
    <property type="evidence" value="ECO:0007669"/>
    <property type="project" value="UniProtKB-KW"/>
</dbReference>
<evidence type="ECO:0000256" key="4">
    <source>
        <dbReference type="ARBA" id="ARBA00022840"/>
    </source>
</evidence>
<dbReference type="RefSeq" id="WP_178368206.1">
    <property type="nucleotide sequence ID" value="NZ_JACADJ010000107.1"/>
</dbReference>
<proteinExistence type="inferred from homology"/>
<gene>
    <name evidence="6" type="ORF">HXW94_17510</name>
</gene>
<accession>A0A850SZN4</accession>
<evidence type="ECO:0000256" key="3">
    <source>
        <dbReference type="ARBA" id="ARBA00022741"/>
    </source>
</evidence>
<dbReference type="InterPro" id="IPR015860">
    <property type="entry name" value="ABC_transpr_TagH-like"/>
</dbReference>
<evidence type="ECO:0000256" key="1">
    <source>
        <dbReference type="ARBA" id="ARBA00005417"/>
    </source>
</evidence>
<protein>
    <submittedName>
        <fullName evidence="6">ATP-binding cassette domain-containing protein</fullName>
    </submittedName>
</protein>
<dbReference type="GO" id="GO:0016887">
    <property type="term" value="F:ATP hydrolysis activity"/>
    <property type="evidence" value="ECO:0007669"/>
    <property type="project" value="InterPro"/>
</dbReference>
<keyword evidence="4 6" id="KW-0067">ATP-binding</keyword>
<dbReference type="AlphaFoldDB" id="A0A850SZN4"/>
<evidence type="ECO:0000313" key="7">
    <source>
        <dbReference type="Proteomes" id="UP000553343"/>
    </source>
</evidence>
<reference evidence="6 7" key="1">
    <citation type="submission" date="2020-06" db="EMBL/GenBank/DDBJ databases">
        <title>High-quality draft genome of sulfate reducer Desulfobacter latus type strain AcrS2 isolated from marine sediment.</title>
        <authorList>
            <person name="Hoppe M."/>
            <person name="Larsen C.K."/>
            <person name="Marshall I.P.G."/>
            <person name="Schramm A."/>
            <person name="Marietou A.G."/>
        </authorList>
    </citation>
    <scope>NUCLEOTIDE SEQUENCE [LARGE SCALE GENOMIC DNA]</scope>
    <source>
        <strain evidence="6 7">AcRS2</strain>
    </source>
</reference>
<dbReference type="InterPro" id="IPR017871">
    <property type="entry name" value="ABC_transporter-like_CS"/>
</dbReference>
<dbReference type="SUPFAM" id="SSF52540">
    <property type="entry name" value="P-loop containing nucleoside triphosphate hydrolases"/>
    <property type="match status" value="1"/>
</dbReference>
<keyword evidence="7" id="KW-1185">Reference proteome</keyword>
<name>A0A850SZN4_9BACT</name>
<dbReference type="PANTHER" id="PTHR46743">
    <property type="entry name" value="TEICHOIC ACIDS EXPORT ATP-BINDING PROTEIN TAGH"/>
    <property type="match status" value="1"/>
</dbReference>
<dbReference type="CDD" id="cd03220">
    <property type="entry name" value="ABC_KpsT_Wzt"/>
    <property type="match status" value="1"/>
</dbReference>
<dbReference type="GO" id="GO:0140359">
    <property type="term" value="F:ABC-type transporter activity"/>
    <property type="evidence" value="ECO:0007669"/>
    <property type="project" value="InterPro"/>
</dbReference>
<evidence type="ECO:0000259" key="5">
    <source>
        <dbReference type="PROSITE" id="PS50893"/>
    </source>
</evidence>
<organism evidence="6 7">
    <name type="scientific">Desulfobacter latus</name>
    <dbReference type="NCBI Taxonomy" id="2292"/>
    <lineage>
        <taxon>Bacteria</taxon>
        <taxon>Pseudomonadati</taxon>
        <taxon>Thermodesulfobacteriota</taxon>
        <taxon>Desulfobacteria</taxon>
        <taxon>Desulfobacterales</taxon>
        <taxon>Desulfobacteraceae</taxon>
        <taxon>Desulfobacter</taxon>
    </lineage>
</organism>
<keyword evidence="3" id="KW-0547">Nucleotide-binding</keyword>
<dbReference type="GO" id="GO:0016020">
    <property type="term" value="C:membrane"/>
    <property type="evidence" value="ECO:0007669"/>
    <property type="project" value="InterPro"/>
</dbReference>
<dbReference type="Pfam" id="PF00005">
    <property type="entry name" value="ABC_tran"/>
    <property type="match status" value="1"/>
</dbReference>
<dbReference type="PANTHER" id="PTHR46743:SF2">
    <property type="entry name" value="TEICHOIC ACIDS EXPORT ATP-BINDING PROTEIN TAGH"/>
    <property type="match status" value="1"/>
</dbReference>
<comment type="caution">
    <text evidence="6">The sequence shown here is derived from an EMBL/GenBank/DDBJ whole genome shotgun (WGS) entry which is preliminary data.</text>
</comment>
<sequence>MSDETLIKVEGVSKKFCRDLKKSLWYGMKDLGNELFGRRHSGNGALRPDEFWAVDDVSFELKRGECLGLIGRNGAGKTTLLRMLNGLIKPDKGRIEMRGRVGALIALGAGFNPILTGRENIYVNASALGMTKRETDEKIEEIIDFSEIPQFIDAPVQSYSSGMQVRLGFSIATAIKPDILLLDEVLAVGDVAFRTKCYRRVDELRELSAVIFVSHDMGSIARVSGTVMRLDSGVVASKGIPDKIIGEMETGLRHQHAHGRNVNQCDDRIKKFNISPPFFEVAQRNEFRIQVNIETRTPIDGIQIWISIQDFAGNHVAECVLDQRSFNNVLITGENLWEVVFDMLPLRVGEYSWQVTLVDLCGRILAVSRNEVHVSVVGTGISAHVAPCTLPIKNITALF</sequence>
<dbReference type="InterPro" id="IPR003593">
    <property type="entry name" value="AAA+_ATPase"/>
</dbReference>
<dbReference type="Proteomes" id="UP000553343">
    <property type="component" value="Unassembled WGS sequence"/>
</dbReference>
<feature type="domain" description="ABC transporter" evidence="5">
    <location>
        <begin position="7"/>
        <end position="257"/>
    </location>
</feature>
<dbReference type="InterPro" id="IPR027417">
    <property type="entry name" value="P-loop_NTPase"/>
</dbReference>
<dbReference type="Gene3D" id="3.40.50.300">
    <property type="entry name" value="P-loop containing nucleotide triphosphate hydrolases"/>
    <property type="match status" value="1"/>
</dbReference>
<comment type="similarity">
    <text evidence="1">Belongs to the ABC transporter superfamily.</text>
</comment>
<dbReference type="PROSITE" id="PS50893">
    <property type="entry name" value="ABC_TRANSPORTER_2"/>
    <property type="match status" value="1"/>
</dbReference>
<dbReference type="SMART" id="SM00382">
    <property type="entry name" value="AAA"/>
    <property type="match status" value="1"/>
</dbReference>
<dbReference type="EMBL" id="JACADJ010000107">
    <property type="protein sequence ID" value="NWH06754.1"/>
    <property type="molecule type" value="Genomic_DNA"/>
</dbReference>
<dbReference type="InterPro" id="IPR050683">
    <property type="entry name" value="Bact_Polysacc_Export_ATP-bd"/>
</dbReference>
<dbReference type="PROSITE" id="PS00211">
    <property type="entry name" value="ABC_TRANSPORTER_1"/>
    <property type="match status" value="1"/>
</dbReference>